<keyword evidence="1 4" id="KW-0349">Heme</keyword>
<keyword evidence="2 4" id="KW-0479">Metal-binding</keyword>
<dbReference type="Proteomes" id="UP000782312">
    <property type="component" value="Unassembled WGS sequence"/>
</dbReference>
<reference evidence="7" key="1">
    <citation type="submission" date="2020-07" db="EMBL/GenBank/DDBJ databases">
        <title>Huge and variable diversity of episymbiotic CPR bacteria and DPANN archaea in groundwater ecosystems.</title>
        <authorList>
            <person name="He C.Y."/>
            <person name="Keren R."/>
            <person name="Whittaker M."/>
            <person name="Farag I.F."/>
            <person name="Doudna J."/>
            <person name="Cate J.H.D."/>
            <person name="Banfield J.F."/>
        </authorList>
    </citation>
    <scope>NUCLEOTIDE SEQUENCE</scope>
    <source>
        <strain evidence="7">NC_groundwater_763_Ag_S-0.2um_68_21</strain>
    </source>
</reference>
<feature type="chain" id="PRO_5037081925" evidence="5">
    <location>
        <begin position="30"/>
        <end position="266"/>
    </location>
</feature>
<evidence type="ECO:0000256" key="1">
    <source>
        <dbReference type="ARBA" id="ARBA00022617"/>
    </source>
</evidence>
<dbReference type="GO" id="GO:0020037">
    <property type="term" value="F:heme binding"/>
    <property type="evidence" value="ECO:0007669"/>
    <property type="project" value="InterPro"/>
</dbReference>
<evidence type="ECO:0000256" key="2">
    <source>
        <dbReference type="ARBA" id="ARBA00022723"/>
    </source>
</evidence>
<feature type="domain" description="Cytochrome c" evidence="6">
    <location>
        <begin position="43"/>
        <end position="146"/>
    </location>
</feature>
<proteinExistence type="predicted"/>
<comment type="caution">
    <text evidence="7">The sequence shown here is derived from an EMBL/GenBank/DDBJ whole genome shotgun (WGS) entry which is preliminary data.</text>
</comment>
<protein>
    <submittedName>
        <fullName evidence="7">Cytochrome c</fullName>
    </submittedName>
</protein>
<dbReference type="Gene3D" id="1.10.760.10">
    <property type="entry name" value="Cytochrome c-like domain"/>
    <property type="match status" value="2"/>
</dbReference>
<dbReference type="InterPro" id="IPR036909">
    <property type="entry name" value="Cyt_c-like_dom_sf"/>
</dbReference>
<feature type="signal peptide" evidence="5">
    <location>
        <begin position="1"/>
        <end position="29"/>
    </location>
</feature>
<dbReference type="PANTHER" id="PTHR35008">
    <property type="entry name" value="BLL4482 PROTEIN-RELATED"/>
    <property type="match status" value="1"/>
</dbReference>
<evidence type="ECO:0000313" key="7">
    <source>
        <dbReference type="EMBL" id="MBI3128350.1"/>
    </source>
</evidence>
<dbReference type="Pfam" id="PF13442">
    <property type="entry name" value="Cytochrome_CBB3"/>
    <property type="match status" value="2"/>
</dbReference>
<evidence type="ECO:0000256" key="5">
    <source>
        <dbReference type="SAM" id="SignalP"/>
    </source>
</evidence>
<keyword evidence="3 4" id="KW-0408">Iron</keyword>
<evidence type="ECO:0000256" key="4">
    <source>
        <dbReference type="PROSITE-ProRule" id="PRU00433"/>
    </source>
</evidence>
<organism evidence="7 8">
    <name type="scientific">Tectimicrobiota bacterium</name>
    <dbReference type="NCBI Taxonomy" id="2528274"/>
    <lineage>
        <taxon>Bacteria</taxon>
        <taxon>Pseudomonadati</taxon>
        <taxon>Nitrospinota/Tectimicrobiota group</taxon>
        <taxon>Candidatus Tectimicrobiota</taxon>
    </lineage>
</organism>
<name>A0A932MN53_UNCTE</name>
<dbReference type="PANTHER" id="PTHR35008:SF4">
    <property type="entry name" value="BLL4482 PROTEIN"/>
    <property type="match status" value="1"/>
</dbReference>
<evidence type="ECO:0000259" key="6">
    <source>
        <dbReference type="PROSITE" id="PS51007"/>
    </source>
</evidence>
<evidence type="ECO:0000256" key="3">
    <source>
        <dbReference type="ARBA" id="ARBA00023004"/>
    </source>
</evidence>
<dbReference type="InterPro" id="IPR051459">
    <property type="entry name" value="Cytochrome_c-type_DH"/>
</dbReference>
<evidence type="ECO:0000313" key="8">
    <source>
        <dbReference type="Proteomes" id="UP000782312"/>
    </source>
</evidence>
<dbReference type="GO" id="GO:0009055">
    <property type="term" value="F:electron transfer activity"/>
    <property type="evidence" value="ECO:0007669"/>
    <property type="project" value="InterPro"/>
</dbReference>
<feature type="domain" description="Cytochrome c" evidence="6">
    <location>
        <begin position="151"/>
        <end position="257"/>
    </location>
</feature>
<sequence>MMMQVLSFAFQRAVLALGVFLLAAGAAQAAYKAPPKPEMPEKGDYWLGEEVYKEICFSCHGLKGDGKGPNWKASYPRPQVFTSPLMKRMTDEYVFAVVKYGKMNVLKEKMNGFKLKLSRPTAMPSFGEVLEDAQIRKLIAWERGFTTGKQPNDPEMKEIFEAACIQCHGKTGLGNGERPVGSQDPNKPFVSEIQPPPMNYHLKEQMERFDDKFLFWLIKVGRIDVSEQVNYNYMQAYGHVLKDEEIWGVVRYVREAFINGKPRTKK</sequence>
<gene>
    <name evidence="7" type="ORF">HYZ11_12150</name>
</gene>
<dbReference type="InterPro" id="IPR009056">
    <property type="entry name" value="Cyt_c-like_dom"/>
</dbReference>
<accession>A0A932MN53</accession>
<dbReference type="SUPFAM" id="SSF46626">
    <property type="entry name" value="Cytochrome c"/>
    <property type="match status" value="2"/>
</dbReference>
<dbReference type="PROSITE" id="PS51007">
    <property type="entry name" value="CYTC"/>
    <property type="match status" value="2"/>
</dbReference>
<dbReference type="GO" id="GO:0046872">
    <property type="term" value="F:metal ion binding"/>
    <property type="evidence" value="ECO:0007669"/>
    <property type="project" value="UniProtKB-KW"/>
</dbReference>
<keyword evidence="5" id="KW-0732">Signal</keyword>
<dbReference type="AlphaFoldDB" id="A0A932MN53"/>
<dbReference type="EMBL" id="JACPUR010000028">
    <property type="protein sequence ID" value="MBI3128350.1"/>
    <property type="molecule type" value="Genomic_DNA"/>
</dbReference>